<sequence>MANRSNPKIMATQPISKQTILAGRPRFSSPDAEELEAYQELFESQVPPTTSQLALSPFSGQ</sequence>
<reference evidence="2" key="1">
    <citation type="journal article" date="2011" name="Proc. Natl. Acad. Sci. U.S.A.">
        <title>Obligate biotrophy features unraveled by the genomic analysis of rust fungi.</title>
        <authorList>
            <person name="Duplessis S."/>
            <person name="Cuomo C.A."/>
            <person name="Lin Y.-C."/>
            <person name="Aerts A."/>
            <person name="Tisserant E."/>
            <person name="Veneault-Fourrey C."/>
            <person name="Joly D.L."/>
            <person name="Hacquard S."/>
            <person name="Amselem J."/>
            <person name="Cantarel B.L."/>
            <person name="Chiu R."/>
            <person name="Coutinho P.M."/>
            <person name="Feau N."/>
            <person name="Field M."/>
            <person name="Frey P."/>
            <person name="Gelhaye E."/>
            <person name="Goldberg J."/>
            <person name="Grabherr M.G."/>
            <person name="Kodira C.D."/>
            <person name="Kohler A."/>
            <person name="Kuees U."/>
            <person name="Lindquist E.A."/>
            <person name="Lucas S.M."/>
            <person name="Mago R."/>
            <person name="Mauceli E."/>
            <person name="Morin E."/>
            <person name="Murat C."/>
            <person name="Pangilinan J.L."/>
            <person name="Park R."/>
            <person name="Pearson M."/>
            <person name="Quesneville H."/>
            <person name="Rouhier N."/>
            <person name="Sakthikumar S."/>
            <person name="Salamov A.A."/>
            <person name="Schmutz J."/>
            <person name="Selles B."/>
            <person name="Shapiro H."/>
            <person name="Tanguay P."/>
            <person name="Tuskan G.A."/>
            <person name="Henrissat B."/>
            <person name="Van de Peer Y."/>
            <person name="Rouze P."/>
            <person name="Ellis J.G."/>
            <person name="Dodds P.N."/>
            <person name="Schein J.E."/>
            <person name="Zhong S."/>
            <person name="Hamelin R.C."/>
            <person name="Grigoriev I.V."/>
            <person name="Szabo L.J."/>
            <person name="Martin F."/>
        </authorList>
    </citation>
    <scope>NUCLEOTIDE SEQUENCE [LARGE SCALE GENOMIC DNA]</scope>
    <source>
        <strain evidence="2">98AG31 / pathotype 3-4-7</strain>
    </source>
</reference>
<dbReference type="HOGENOM" id="CLU_2923127_0_0_1"/>
<dbReference type="GeneID" id="18937523"/>
<accession>F4SBE4</accession>
<evidence type="ECO:0000313" key="1">
    <source>
        <dbReference type="EMBL" id="EGF98014.1"/>
    </source>
</evidence>
<dbReference type="EMBL" id="GL883188">
    <property type="protein sequence ID" value="EGF98014.1"/>
    <property type="molecule type" value="Genomic_DNA"/>
</dbReference>
<name>F4SBE4_MELLP</name>
<keyword evidence="2" id="KW-1185">Reference proteome</keyword>
<dbReference type="VEuPathDB" id="FungiDB:MELLADRAFT_96232"/>
<protein>
    <submittedName>
        <fullName evidence="1">Uncharacterized protein</fullName>
    </submittedName>
</protein>
<proteinExistence type="predicted"/>
<evidence type="ECO:0000313" key="2">
    <source>
        <dbReference type="Proteomes" id="UP000001072"/>
    </source>
</evidence>
<organism evidence="2">
    <name type="scientific">Melampsora larici-populina (strain 98AG31 / pathotype 3-4-7)</name>
    <name type="common">Poplar leaf rust fungus</name>
    <dbReference type="NCBI Taxonomy" id="747676"/>
    <lineage>
        <taxon>Eukaryota</taxon>
        <taxon>Fungi</taxon>
        <taxon>Dikarya</taxon>
        <taxon>Basidiomycota</taxon>
        <taxon>Pucciniomycotina</taxon>
        <taxon>Pucciniomycetes</taxon>
        <taxon>Pucciniales</taxon>
        <taxon>Melampsoraceae</taxon>
        <taxon>Melampsora</taxon>
    </lineage>
</organism>
<gene>
    <name evidence="1" type="ORF">MELLADRAFT_96232</name>
</gene>
<dbReference type="AlphaFoldDB" id="F4SBE4"/>
<dbReference type="KEGG" id="mlr:MELLADRAFT_96232"/>
<dbReference type="InParanoid" id="F4SBE4"/>
<dbReference type="Proteomes" id="UP000001072">
    <property type="component" value="Unassembled WGS sequence"/>
</dbReference>
<dbReference type="RefSeq" id="XP_007418705.1">
    <property type="nucleotide sequence ID" value="XM_007418643.1"/>
</dbReference>